<dbReference type="Pfam" id="PF00211">
    <property type="entry name" value="Guanylate_cyc"/>
    <property type="match status" value="1"/>
</dbReference>
<evidence type="ECO:0000313" key="2">
    <source>
        <dbReference type="EMBL" id="CAD2219063.1"/>
    </source>
</evidence>
<dbReference type="PANTHER" id="PTHR43081">
    <property type="entry name" value="ADENYLATE CYCLASE, TERMINAL-DIFFERENTIATION SPECIFIC-RELATED"/>
    <property type="match status" value="1"/>
</dbReference>
<evidence type="ECO:0000259" key="1">
    <source>
        <dbReference type="Pfam" id="PF00211"/>
    </source>
</evidence>
<dbReference type="Gene3D" id="3.30.70.1230">
    <property type="entry name" value="Nucleotide cyclase"/>
    <property type="match status" value="1"/>
</dbReference>
<dbReference type="SUPFAM" id="SSF55073">
    <property type="entry name" value="Nucleotide cyclase"/>
    <property type="match status" value="1"/>
</dbReference>
<dbReference type="OrthoDB" id="2021138at2759"/>
<dbReference type="PANTHER" id="PTHR43081:SF1">
    <property type="entry name" value="ADENYLATE CYCLASE, TERMINAL-DIFFERENTIATION SPECIFIC"/>
    <property type="match status" value="1"/>
</dbReference>
<dbReference type="GO" id="GO:0035556">
    <property type="term" value="P:intracellular signal transduction"/>
    <property type="evidence" value="ECO:0007669"/>
    <property type="project" value="InterPro"/>
</dbReference>
<reference evidence="2 3" key="1">
    <citation type="submission" date="2020-08" db="EMBL/GenBank/DDBJ databases">
        <authorList>
            <person name="Newling K."/>
            <person name="Davey J."/>
            <person name="Forrester S."/>
        </authorList>
    </citation>
    <scope>NUCLEOTIDE SEQUENCE [LARGE SCALE GENOMIC DNA]</scope>
    <source>
        <strain evidence="3">Crithidia deanei Carvalho (ATCC PRA-265)</strain>
    </source>
</reference>
<dbReference type="InterPro" id="IPR001054">
    <property type="entry name" value="A/G_cyclase"/>
</dbReference>
<feature type="domain" description="Guanylate cyclase" evidence="1">
    <location>
        <begin position="80"/>
        <end position="236"/>
    </location>
</feature>
<proteinExistence type="predicted"/>
<accession>A0A7G2CKH8</accession>
<gene>
    <name evidence="2" type="ORF">ADEAN_000655600</name>
</gene>
<dbReference type="EMBL" id="LR877156">
    <property type="protein sequence ID" value="CAD2219063.1"/>
    <property type="molecule type" value="Genomic_DNA"/>
</dbReference>
<sequence length="317" mass="35592">MYDLGKRHYAYSVSIENMKSFTEPFLVACRKFLVEEWNVTRESRFLWFFNDIVTKINKGIADGETTQVSTEGVEGSASVFCLVYTDIEACDKLWKVNAAAMAHAVKQHNKVIRALIKRFSGYEVSRVENSFSVALKDAFTGLQFALAVQLEFMRIAPIAKEFQMIEGTEGRGDSSCWDPRTLRVRISVEHCTQANCVLDEVTNTYVYSGPSVNRCASILNVTCGGQILMAKETYQEIVNTPAFHDEPCDPFYRDLDLPSIETVGDNSSVGLDHFVHIEKAGTATNLKGIGYPVELISVTPRCLSGRKFIDKISYRKK</sequence>
<keyword evidence="3" id="KW-1185">Reference proteome</keyword>
<dbReference type="AlphaFoldDB" id="A0A7G2CKH8"/>
<name>A0A7G2CKH8_9TRYP</name>
<protein>
    <submittedName>
        <fullName evidence="2">Adenylate and Guanylate cyclase catalytic domain containing protein, putative</fullName>
    </submittedName>
</protein>
<dbReference type="InterPro" id="IPR029787">
    <property type="entry name" value="Nucleotide_cyclase"/>
</dbReference>
<dbReference type="GO" id="GO:0009190">
    <property type="term" value="P:cyclic nucleotide biosynthetic process"/>
    <property type="evidence" value="ECO:0007669"/>
    <property type="project" value="InterPro"/>
</dbReference>
<organism evidence="2 3">
    <name type="scientific">Angomonas deanei</name>
    <dbReference type="NCBI Taxonomy" id="59799"/>
    <lineage>
        <taxon>Eukaryota</taxon>
        <taxon>Discoba</taxon>
        <taxon>Euglenozoa</taxon>
        <taxon>Kinetoplastea</taxon>
        <taxon>Metakinetoplastina</taxon>
        <taxon>Trypanosomatida</taxon>
        <taxon>Trypanosomatidae</taxon>
        <taxon>Strigomonadinae</taxon>
        <taxon>Angomonas</taxon>
    </lineage>
</organism>
<evidence type="ECO:0000313" key="3">
    <source>
        <dbReference type="Proteomes" id="UP000515908"/>
    </source>
</evidence>
<dbReference type="VEuPathDB" id="TriTrypDB:ADEAN_000655600"/>
<dbReference type="InterPro" id="IPR050697">
    <property type="entry name" value="Adenylyl/Guanylyl_Cyclase_3/4"/>
</dbReference>
<dbReference type="Proteomes" id="UP000515908">
    <property type="component" value="Chromosome 12"/>
</dbReference>